<feature type="region of interest" description="Disordered" evidence="6">
    <location>
        <begin position="1760"/>
        <end position="1785"/>
    </location>
</feature>
<organism evidence="9 10">
    <name type="scientific">Drosophila kikkawai</name>
    <name type="common">Fruit fly</name>
    <dbReference type="NCBI Taxonomy" id="30033"/>
    <lineage>
        <taxon>Eukaryota</taxon>
        <taxon>Metazoa</taxon>
        <taxon>Ecdysozoa</taxon>
        <taxon>Arthropoda</taxon>
        <taxon>Hexapoda</taxon>
        <taxon>Insecta</taxon>
        <taxon>Pterygota</taxon>
        <taxon>Neoptera</taxon>
        <taxon>Endopterygota</taxon>
        <taxon>Diptera</taxon>
        <taxon>Brachycera</taxon>
        <taxon>Muscomorpha</taxon>
        <taxon>Ephydroidea</taxon>
        <taxon>Drosophilidae</taxon>
        <taxon>Drosophila</taxon>
        <taxon>Sophophora</taxon>
    </lineage>
</organism>
<dbReference type="PANTHER" id="PTHR15180">
    <property type="entry name" value="GENERAL TRANSCRIPTION FACTOR 3C POLYPEPTIDE 1"/>
    <property type="match status" value="1"/>
</dbReference>
<evidence type="ECO:0000256" key="2">
    <source>
        <dbReference type="ARBA" id="ARBA00022553"/>
    </source>
</evidence>
<dbReference type="Pfam" id="PF24101">
    <property type="entry name" value="WHD_GTF3C1"/>
    <property type="match status" value="1"/>
</dbReference>
<sequence>MSATSGGSWICAIFDEVALEGLQGVTLPYLWELLERRLCGPSSPLPDRVREQAWALLLRSQPQKVEFFELPEPQPFLPYYDRQNDIDPESGIPVVPDKCPFMLYPSAFVQEDGVMGNCTDFKTRKPIPSCDLKALTAAQATEHWGGKLVIVASQELRQAALTPAHMMMPHNMPLAYYVFLEAIGRSRHSGQTTTGPWSLINYTKDPGIVFYIKNKLLSQQLITSQAYHEINNGRALMSSLLHLPRFYRIYKNQSLECLGKLYLAIMETSSRQVPVSQIAALLGNPTHFKVKKLLVTHTFRKFFETKQVEMPVPVMTKAGKPSKTTMRKVTVAQLRNPELQLRDFYKNDEIEEKATQDEFLDLRHCYLDMPPEEEVYRAVARFGKRGLTSHELSQYTGINALTMRHFVKQLKKSGQIKMYSDQVGKSRHFRFMATSQFEEDVKLKDAMKHKELPIRCADEPNIPKQSEIPLKDIPDIVTHSRPMVFTVKSTKSRNQTLRHINRRKVIVRLIDKHCVVPLHRLQKCLQEEERSAGYTDNLCRRSLQRLLRPLVDAHVVNVFEITMQYKERVRVFRLATHPKIGLDHALMQREILKLKSNLHLISEERMTRLSDLKPKERSEVIARRKLDSERPAGLSAISKIQAPKLLLARTLHEFLYYLVHEIPPDQKPLAMTAELAQEWQKSEPELQPRQFLEEWQAEAKEEGNIPPYTEEITWRTFIPPLPAYENKPKGWIYFTDAMERMPLSLFQRICRIERDANDQLRPQLQHPVRQHYLLSQLKQDSAVPRLKLQQLYVGTLRLLNNMGLIQVSEGKLGRDVLQRWVYLNQRTCLLDTTSSTEQNYMQVSTDRSYTPLSFEFSSAEQVGHYWAKLQHICIYTKLGYRKVLTSQNRKSALRLKALTFLPSVDFDQALEMDKGTVPGDHLGAAGLGSQLFAHQFRHWTWVQHQNGGGGKSRRILREKLRKPVPGRKRTTFARLKIGPRLTSRRHGGGLPSSVKNSTKKKTSGPRDDIDRDALRNMRTLRVKWTPEEDRLLKMGRAVYMFIDAPTVTLALCDLGLVCRDLIRRFLGICNKTTQACVRRVQFMVKMKRDIPDVPSMIHAMQTQPEVHTVYNDTFLAQLKREYPNKSEFQGALMTHFALLMGKLQRMTAKSQGCPSRQFLLPDILDIFSSQQLNELHFTHEDQQLIHQDPASETDLQVAVAHAVLHSTVCCVKDKTLLNLQTFEIYKHFSEEVLNAAFNKARSDSMLVAVKRRNIQSASSRQITRPGHLLSSKYKYRLIYTKLTHFVYDAFFALAQKLRTDQDQQQLASPHFAQLLLIGEWLVGERLRLSLQLPANILTVDISTMGKQSGCPSDRILDHYSCIFDNAPQTEYAKRLEGECSSSSRQVSRVRFHPANMSYRLPASAYNQLSKLPMRAMHFFCALDALGEAITISSTRLEQGDCPFANCIMRSGNYLNAVDRIAHEQRPILRQLVADALPSSQHFQLETHPAGTALTVTTSNLLPFAQQLETHWRRQQQALELKDLGKVLAERTMNNLTDWRSICAELLDDDEPHSWEVDRSQEYEPALNKEERARAQDVFVVHLPTIGIELVEHRELQQQINLQSDTLRNLVLKKVEKATYWKYTENTFNTLQPILHERNYDSQAIRHMEDILNYIEQHQLGVQALQLRSIFPLGEFLLETLHLLADHDLVKRVGVSSHMYVHKKHIRNWVVHTFQLTRLQRERIQSQGTSPVVIGQKRNLGALGTDDTTMPLEKKMKLVEQISSTGSESDDEAEGPKIKRSTRISSRKADVIAEQVTNPSLGSSRDAIAMRPQPWIRVNASLNRRVLDRWLGAVLSECISHVGCTVHSLFLKFSHMVPVDIMFLLELLGDLGCINLMEIRPQKVHVEMLLDTDDQEGEEQPVTEIYEPIQTYVKVHSDAIGRLTNFIGQKKYNTEFI</sequence>
<feature type="domain" description="GTF3C1 extended winged-helix" evidence="8">
    <location>
        <begin position="495"/>
        <end position="592"/>
    </location>
</feature>
<evidence type="ECO:0000256" key="3">
    <source>
        <dbReference type="ARBA" id="ARBA00023125"/>
    </source>
</evidence>
<keyword evidence="3" id="KW-0238">DNA-binding</keyword>
<dbReference type="InterPro" id="IPR044210">
    <property type="entry name" value="Tfc3-like"/>
</dbReference>
<dbReference type="GeneID" id="108077332"/>
<proteinExistence type="predicted"/>
<dbReference type="Proteomes" id="UP001652661">
    <property type="component" value="Chromosome 2R"/>
</dbReference>
<dbReference type="InterPro" id="IPR007309">
    <property type="entry name" value="TFIIIC_Bblock-bd"/>
</dbReference>
<feature type="region of interest" description="Disordered" evidence="6">
    <location>
        <begin position="977"/>
        <end position="1010"/>
    </location>
</feature>
<dbReference type="InterPro" id="IPR056467">
    <property type="entry name" value="eWH_GTF3C1"/>
</dbReference>
<evidence type="ECO:0000256" key="5">
    <source>
        <dbReference type="ARBA" id="ARBA00023242"/>
    </source>
</evidence>
<reference evidence="9" key="1">
    <citation type="submission" date="2025-05" db="UniProtKB">
        <authorList>
            <consortium name="RefSeq"/>
        </authorList>
    </citation>
    <scope>NUCLEOTIDE SEQUENCE [LARGE SCALE GENOMIC DNA]</scope>
    <source>
        <strain evidence="9">14028-0561.14</strain>
    </source>
</reference>
<dbReference type="PANTHER" id="PTHR15180:SF1">
    <property type="entry name" value="GENERAL TRANSCRIPTION FACTOR 3C POLYPEPTIDE 1"/>
    <property type="match status" value="1"/>
</dbReference>
<gene>
    <name evidence="10" type="primary">LOC108077332</name>
</gene>
<accession>A0ABM3C816</accession>
<keyword evidence="5" id="KW-0539">Nucleus</keyword>
<name>A0ABM3C816_DROKI</name>
<evidence type="ECO:0000313" key="9">
    <source>
        <dbReference type="Proteomes" id="UP001652661"/>
    </source>
</evidence>
<evidence type="ECO:0000259" key="7">
    <source>
        <dbReference type="Pfam" id="PF04182"/>
    </source>
</evidence>
<keyword evidence="9" id="KW-1185">Reference proteome</keyword>
<comment type="subcellular location">
    <subcellularLocation>
        <location evidence="1">Nucleus</location>
    </subcellularLocation>
</comment>
<keyword evidence="2" id="KW-0597">Phosphoprotein</keyword>
<protein>
    <submittedName>
        <fullName evidence="10">General transcription factor 3C polypeptide 1 isoform X1</fullName>
    </submittedName>
</protein>
<reference evidence="10" key="2">
    <citation type="submission" date="2025-08" db="UniProtKB">
        <authorList>
            <consortium name="RefSeq"/>
        </authorList>
    </citation>
    <scope>IDENTIFICATION</scope>
    <source>
        <strain evidence="10">14028-0561.14</strain>
        <tissue evidence="10">Whole fly</tissue>
    </source>
</reference>
<keyword evidence="4" id="KW-0804">Transcription</keyword>
<evidence type="ECO:0000313" key="10">
    <source>
        <dbReference type="RefSeq" id="XP_041633096.1"/>
    </source>
</evidence>
<evidence type="ECO:0000259" key="8">
    <source>
        <dbReference type="Pfam" id="PF24101"/>
    </source>
</evidence>
<dbReference type="Pfam" id="PF04182">
    <property type="entry name" value="B-block_TFIIIC"/>
    <property type="match status" value="1"/>
</dbReference>
<evidence type="ECO:0000256" key="6">
    <source>
        <dbReference type="SAM" id="MobiDB-lite"/>
    </source>
</evidence>
<feature type="domain" description="B-block binding subunit of TFIIIC" evidence="7">
    <location>
        <begin position="177"/>
        <end position="248"/>
    </location>
</feature>
<evidence type="ECO:0000256" key="4">
    <source>
        <dbReference type="ARBA" id="ARBA00023163"/>
    </source>
</evidence>
<evidence type="ECO:0000256" key="1">
    <source>
        <dbReference type="ARBA" id="ARBA00004123"/>
    </source>
</evidence>
<dbReference type="RefSeq" id="XP_041633096.1">
    <property type="nucleotide sequence ID" value="XM_041777162.2"/>
</dbReference>